<keyword evidence="2" id="KW-0812">Transmembrane</keyword>
<dbReference type="RefSeq" id="WP_101259702.1">
    <property type="nucleotide sequence ID" value="NZ_MVDD01000001.1"/>
</dbReference>
<gene>
    <name evidence="3" type="ORF">BZG02_01840</name>
</gene>
<dbReference type="OrthoDB" id="9802763at2"/>
<dbReference type="InterPro" id="IPR004714">
    <property type="entry name" value="Cyt_oxidase_maturation_cbb3"/>
</dbReference>
<keyword evidence="2" id="KW-1133">Transmembrane helix</keyword>
<organism evidence="3 4">
    <name type="scientific">Labilibaculum filiforme</name>
    <dbReference type="NCBI Taxonomy" id="1940526"/>
    <lineage>
        <taxon>Bacteria</taxon>
        <taxon>Pseudomonadati</taxon>
        <taxon>Bacteroidota</taxon>
        <taxon>Bacteroidia</taxon>
        <taxon>Marinilabiliales</taxon>
        <taxon>Marinifilaceae</taxon>
        <taxon>Labilibaculum</taxon>
    </lineage>
</organism>
<dbReference type="NCBIfam" id="TIGR00847">
    <property type="entry name" value="ccoS"/>
    <property type="match status" value="1"/>
</dbReference>
<dbReference type="EMBL" id="MVDD01000001">
    <property type="protein sequence ID" value="PKQ65774.1"/>
    <property type="molecule type" value="Genomic_DNA"/>
</dbReference>
<dbReference type="PANTHER" id="PTHR41532:SF1">
    <property type="entry name" value="FIXS PROTEIN"/>
    <property type="match status" value="1"/>
</dbReference>
<keyword evidence="4" id="KW-1185">Reference proteome</keyword>
<proteinExistence type="predicted"/>
<sequence>MSVLFVLIGVSMLVAGGFLIAFLWAVRKGQYDDSYSPSVRILFDDQEKESQKEEKKEQIEKETTKKNHKS</sequence>
<evidence type="ECO:0000313" key="4">
    <source>
        <dbReference type="Proteomes" id="UP000233535"/>
    </source>
</evidence>
<evidence type="ECO:0000256" key="1">
    <source>
        <dbReference type="SAM" id="MobiDB-lite"/>
    </source>
</evidence>
<feature type="transmembrane region" description="Helical" evidence="2">
    <location>
        <begin position="6"/>
        <end position="26"/>
    </location>
</feature>
<evidence type="ECO:0000256" key="2">
    <source>
        <dbReference type="SAM" id="Phobius"/>
    </source>
</evidence>
<dbReference type="AlphaFoldDB" id="A0A2N3I627"/>
<dbReference type="Proteomes" id="UP000233535">
    <property type="component" value="Unassembled WGS sequence"/>
</dbReference>
<name>A0A2N3I627_9BACT</name>
<dbReference type="PANTHER" id="PTHR41532">
    <property type="entry name" value="FIXS PROTEIN"/>
    <property type="match status" value="1"/>
</dbReference>
<evidence type="ECO:0000313" key="3">
    <source>
        <dbReference type="EMBL" id="PKQ65774.1"/>
    </source>
</evidence>
<keyword evidence="2" id="KW-0472">Membrane</keyword>
<accession>A0A2N3I627</accession>
<dbReference type="Pfam" id="PF03597">
    <property type="entry name" value="FixS"/>
    <property type="match status" value="1"/>
</dbReference>
<comment type="caution">
    <text evidence="3">The sequence shown here is derived from an EMBL/GenBank/DDBJ whole genome shotgun (WGS) entry which is preliminary data.</text>
</comment>
<protein>
    <submittedName>
        <fullName evidence="3">Cytochrome oxidase maturation protein, cbb3-type</fullName>
    </submittedName>
</protein>
<reference evidence="3 4" key="1">
    <citation type="journal article" date="2017" name="Front. Microbiol.">
        <title>Labilibaculum manganireducens gen. nov., sp. nov. and Labilibaculum filiforme sp. nov., Novel Bacteroidetes Isolated from Subsurface Sediments of the Baltic Sea.</title>
        <authorList>
            <person name="Vandieken V."/>
            <person name="Marshall I.P."/>
            <person name="Niemann H."/>
            <person name="Engelen B."/>
            <person name="Cypionka H."/>
        </authorList>
    </citation>
    <scope>NUCLEOTIDE SEQUENCE [LARGE SCALE GENOMIC DNA]</scope>
    <source>
        <strain evidence="3 4">59.16B</strain>
    </source>
</reference>
<feature type="region of interest" description="Disordered" evidence="1">
    <location>
        <begin position="46"/>
        <end position="70"/>
    </location>
</feature>